<keyword evidence="4" id="KW-1185">Reference proteome</keyword>
<gene>
    <name evidence="3" type="ORF">CP557_03070</name>
</gene>
<feature type="transmembrane region" description="Helical" evidence="1">
    <location>
        <begin position="34"/>
        <end position="57"/>
    </location>
</feature>
<dbReference type="PANTHER" id="PTHR14969">
    <property type="entry name" value="SPHINGOSINE-1-PHOSPHATE PHOSPHOHYDROLASE"/>
    <property type="match status" value="1"/>
</dbReference>
<evidence type="ECO:0000256" key="1">
    <source>
        <dbReference type="SAM" id="Phobius"/>
    </source>
</evidence>
<dbReference type="PANTHER" id="PTHR14969:SF13">
    <property type="entry name" value="AT30094P"/>
    <property type="match status" value="1"/>
</dbReference>
<dbReference type="RefSeq" id="WP_097378551.1">
    <property type="nucleotide sequence ID" value="NZ_NXNI01000001.1"/>
</dbReference>
<keyword evidence="1" id="KW-0812">Transmembrane</keyword>
<comment type="caution">
    <text evidence="3">The sequence shown here is derived from an EMBL/GenBank/DDBJ whole genome shotgun (WGS) entry which is preliminary data.</text>
</comment>
<dbReference type="Pfam" id="PF01569">
    <property type="entry name" value="PAP2"/>
    <property type="match status" value="1"/>
</dbReference>
<sequence>MEHVIGELVDQVLRIDDRTVEFVLTLRHPITTKLLTSVTGLGSASAGLVFLSLFYLAGWTEEFLQTLGALSLAGIVVGTLMTAVQRPFPPYPVCMTGGAETVAHSFPSGHAAAVATYTMTARHSETLPFEPVAVLAALIAFSRIYLGTHYLSDTVVGVVIGFLAFVTARTLLERLESTAVGRDALERLQ</sequence>
<dbReference type="SUPFAM" id="SSF48317">
    <property type="entry name" value="Acid phosphatase/Vanadium-dependent haloperoxidase"/>
    <property type="match status" value="1"/>
</dbReference>
<feature type="transmembrane region" description="Helical" evidence="1">
    <location>
        <begin position="154"/>
        <end position="172"/>
    </location>
</feature>
<dbReference type="InterPro" id="IPR036938">
    <property type="entry name" value="PAP2/HPO_sf"/>
</dbReference>
<keyword evidence="1" id="KW-1133">Transmembrane helix</keyword>
<evidence type="ECO:0000313" key="4">
    <source>
        <dbReference type="Proteomes" id="UP000219689"/>
    </source>
</evidence>
<evidence type="ECO:0000313" key="3">
    <source>
        <dbReference type="EMBL" id="PCR89603.1"/>
    </source>
</evidence>
<protein>
    <submittedName>
        <fullName evidence="3">Glucose-6-phosphatase</fullName>
    </submittedName>
</protein>
<proteinExistence type="predicted"/>
<name>A0A2A5QS64_9EURY</name>
<dbReference type="Gene3D" id="1.20.144.10">
    <property type="entry name" value="Phosphatidic acid phosphatase type 2/haloperoxidase"/>
    <property type="match status" value="1"/>
</dbReference>
<dbReference type="GO" id="GO:0042392">
    <property type="term" value="F:sphingosine-1-phosphate phosphatase activity"/>
    <property type="evidence" value="ECO:0007669"/>
    <property type="project" value="TreeGrafter"/>
</dbReference>
<dbReference type="OrthoDB" id="10182at2157"/>
<dbReference type="AlphaFoldDB" id="A0A2A5QS64"/>
<keyword evidence="1" id="KW-0472">Membrane</keyword>
<dbReference type="SMART" id="SM00014">
    <property type="entry name" value="acidPPc"/>
    <property type="match status" value="1"/>
</dbReference>
<feature type="domain" description="Phosphatidic acid phosphatase type 2/haloperoxidase" evidence="2">
    <location>
        <begin position="68"/>
        <end position="169"/>
    </location>
</feature>
<dbReference type="Proteomes" id="UP000219689">
    <property type="component" value="Unassembled WGS sequence"/>
</dbReference>
<organism evidence="3 4">
    <name type="scientific">Natrinema ejinorense</name>
    <dbReference type="NCBI Taxonomy" id="373386"/>
    <lineage>
        <taxon>Archaea</taxon>
        <taxon>Methanobacteriati</taxon>
        <taxon>Methanobacteriota</taxon>
        <taxon>Stenosarchaea group</taxon>
        <taxon>Halobacteria</taxon>
        <taxon>Halobacteriales</taxon>
        <taxon>Natrialbaceae</taxon>
        <taxon>Natrinema</taxon>
    </lineage>
</organism>
<dbReference type="EMBL" id="NXNI01000001">
    <property type="protein sequence ID" value="PCR89603.1"/>
    <property type="molecule type" value="Genomic_DNA"/>
</dbReference>
<accession>A0A2A5QS64</accession>
<dbReference type="InterPro" id="IPR000326">
    <property type="entry name" value="PAP2/HPO"/>
</dbReference>
<feature type="transmembrane region" description="Helical" evidence="1">
    <location>
        <begin position="63"/>
        <end position="84"/>
    </location>
</feature>
<reference evidence="3 4" key="1">
    <citation type="submission" date="2017-09" db="EMBL/GenBank/DDBJ databases">
        <title>Genome sequences of Natrinema ejinorence JCM 13890T.</title>
        <authorList>
            <person name="Roh S.W."/>
            <person name="Kim Y.B."/>
            <person name="Kim J.Y."/>
        </authorList>
    </citation>
    <scope>NUCLEOTIDE SEQUENCE [LARGE SCALE GENOMIC DNA]</scope>
    <source>
        <strain evidence="3 4">JCM 13890</strain>
    </source>
</reference>
<evidence type="ECO:0000259" key="2">
    <source>
        <dbReference type="SMART" id="SM00014"/>
    </source>
</evidence>